<dbReference type="PANTHER" id="PTHR10120">
    <property type="entry name" value="CAAX PRENYL PROTEASE 1"/>
    <property type="match status" value="1"/>
</dbReference>
<dbReference type="CDD" id="cd07343">
    <property type="entry name" value="M48A_Zmpste24p_like"/>
    <property type="match status" value="1"/>
</dbReference>
<feature type="transmembrane region" description="Helical" evidence="9">
    <location>
        <begin position="146"/>
        <end position="166"/>
    </location>
</feature>
<feature type="binding site" evidence="7">
    <location>
        <position position="274"/>
    </location>
    <ligand>
        <name>Zn(2+)</name>
        <dbReference type="ChEBI" id="CHEBI:29105"/>
        <note>catalytic</note>
    </ligand>
</feature>
<organism evidence="12 13">
    <name type="scientific">Syntrophotalea carbinolica (strain DSM 2380 / NBRC 103641 / GraBd1)</name>
    <name type="common">Pelobacter carbinolicus</name>
    <dbReference type="NCBI Taxonomy" id="338963"/>
    <lineage>
        <taxon>Bacteria</taxon>
        <taxon>Pseudomonadati</taxon>
        <taxon>Thermodesulfobacteriota</taxon>
        <taxon>Desulfuromonadia</taxon>
        <taxon>Desulfuromonadales</taxon>
        <taxon>Syntrophotaleaceae</taxon>
        <taxon>Syntrophotalea</taxon>
    </lineage>
</organism>
<reference evidence="13" key="1">
    <citation type="submission" date="2005-10" db="EMBL/GenBank/DDBJ databases">
        <title>Complete sequence of Pelobacter carbinolicus DSM 2380.</title>
        <authorList>
            <person name="Copeland A."/>
            <person name="Lucas S."/>
            <person name="Lapidus A."/>
            <person name="Barry K."/>
            <person name="Detter J.C."/>
            <person name="Glavina T."/>
            <person name="Hammon N."/>
            <person name="Israni S."/>
            <person name="Pitluck S."/>
            <person name="Chertkov O."/>
            <person name="Schmutz J."/>
            <person name="Larimer F."/>
            <person name="Land M."/>
            <person name="Kyrpides N."/>
            <person name="Ivanova N."/>
            <person name="Richardson P."/>
        </authorList>
    </citation>
    <scope>NUCLEOTIDE SEQUENCE [LARGE SCALE GENOMIC DNA]</scope>
    <source>
        <strain evidence="13">DSM 2380 / NBRC 103641 / GraBd1</strain>
    </source>
</reference>
<keyword evidence="9" id="KW-1133">Transmembrane helix</keyword>
<feature type="transmembrane region" description="Helical" evidence="9">
    <location>
        <begin position="95"/>
        <end position="115"/>
    </location>
</feature>
<keyword evidence="3 8" id="KW-0378">Hydrolase</keyword>
<dbReference type="EMBL" id="CP000142">
    <property type="protein sequence ID" value="ABA88639.1"/>
    <property type="molecule type" value="Genomic_DNA"/>
</dbReference>
<evidence type="ECO:0000259" key="10">
    <source>
        <dbReference type="Pfam" id="PF01435"/>
    </source>
</evidence>
<dbReference type="AlphaFoldDB" id="Q3A4R8"/>
<evidence type="ECO:0000313" key="12">
    <source>
        <dbReference type="EMBL" id="ABA88639.1"/>
    </source>
</evidence>
<keyword evidence="9" id="KW-0812">Transmembrane</keyword>
<evidence type="ECO:0000256" key="5">
    <source>
        <dbReference type="ARBA" id="ARBA00023049"/>
    </source>
</evidence>
<feature type="transmembrane region" description="Helical" evidence="9">
    <location>
        <begin position="172"/>
        <end position="195"/>
    </location>
</feature>
<comment type="similarity">
    <text evidence="8">Belongs to the peptidase M48 family.</text>
</comment>
<dbReference type="FunFam" id="3.30.2010.10:FF:000010">
    <property type="entry name" value="M48 family peptidase"/>
    <property type="match status" value="1"/>
</dbReference>
<evidence type="ECO:0000256" key="1">
    <source>
        <dbReference type="ARBA" id="ARBA00022670"/>
    </source>
</evidence>
<evidence type="ECO:0000259" key="11">
    <source>
        <dbReference type="Pfam" id="PF16491"/>
    </source>
</evidence>
<feature type="active site" evidence="6">
    <location>
        <position position="275"/>
    </location>
</feature>
<keyword evidence="2 7" id="KW-0479">Metal-binding</keyword>
<dbReference type="GO" id="GO:0004222">
    <property type="term" value="F:metalloendopeptidase activity"/>
    <property type="evidence" value="ECO:0007669"/>
    <property type="project" value="InterPro"/>
</dbReference>
<evidence type="ECO:0000256" key="3">
    <source>
        <dbReference type="ARBA" id="ARBA00022801"/>
    </source>
</evidence>
<evidence type="ECO:0000256" key="7">
    <source>
        <dbReference type="PIRSR" id="PIRSR627057-2"/>
    </source>
</evidence>
<keyword evidence="5 8" id="KW-0482">Metalloprotease</keyword>
<keyword evidence="9" id="KW-0472">Membrane</keyword>
<dbReference type="STRING" id="338963.Pcar_1393"/>
<evidence type="ECO:0000313" key="13">
    <source>
        <dbReference type="Proteomes" id="UP000002534"/>
    </source>
</evidence>
<comment type="cofactor">
    <cofactor evidence="7 8">
        <name>Zn(2+)</name>
        <dbReference type="ChEBI" id="CHEBI:29105"/>
    </cofactor>
    <text evidence="7 8">Binds 1 zinc ion per subunit.</text>
</comment>
<keyword evidence="13" id="KW-1185">Reference proteome</keyword>
<evidence type="ECO:0000256" key="8">
    <source>
        <dbReference type="RuleBase" id="RU003983"/>
    </source>
</evidence>
<feature type="domain" description="Peptidase M48" evidence="10">
    <location>
        <begin position="206"/>
        <end position="410"/>
    </location>
</feature>
<feature type="transmembrane region" description="Helical" evidence="9">
    <location>
        <begin position="326"/>
        <end position="347"/>
    </location>
</feature>
<accession>Q3A4R8</accession>
<dbReference type="InterPro" id="IPR027057">
    <property type="entry name" value="CAXX_Prtase_1"/>
</dbReference>
<dbReference type="OrthoDB" id="9781930at2"/>
<feature type="transmembrane region" description="Helical" evidence="9">
    <location>
        <begin position="61"/>
        <end position="83"/>
    </location>
</feature>
<keyword evidence="4 7" id="KW-0862">Zinc</keyword>
<feature type="binding site" evidence="7">
    <location>
        <position position="352"/>
    </location>
    <ligand>
        <name>Zn(2+)</name>
        <dbReference type="ChEBI" id="CHEBI:29105"/>
        <note>catalytic</note>
    </ligand>
</feature>
<dbReference type="eggNOG" id="COG0501">
    <property type="taxonomic scope" value="Bacteria"/>
</dbReference>
<dbReference type="HOGENOM" id="CLU_025947_1_0_7"/>
<proteinExistence type="inferred from homology"/>
<dbReference type="KEGG" id="pca:Pcar_1393"/>
<feature type="transmembrane region" description="Helical" evidence="9">
    <location>
        <begin position="6"/>
        <end position="24"/>
    </location>
</feature>
<dbReference type="GO" id="GO:0046872">
    <property type="term" value="F:metal ion binding"/>
    <property type="evidence" value="ECO:0007669"/>
    <property type="project" value="UniProtKB-KW"/>
</dbReference>
<dbReference type="Pfam" id="PF01435">
    <property type="entry name" value="Peptidase_M48"/>
    <property type="match status" value="1"/>
</dbReference>
<reference evidence="12 13" key="2">
    <citation type="journal article" date="2012" name="BMC Genomics">
        <title>The genome of Pelobacter carbinolicus reveals surprising metabolic capabilities and physiological features.</title>
        <authorList>
            <person name="Aklujkar M."/>
            <person name="Haveman S.A."/>
            <person name="Didonato R.Jr."/>
            <person name="Chertkov O."/>
            <person name="Han C.S."/>
            <person name="Land M.L."/>
            <person name="Brown P."/>
            <person name="Lovley D.R."/>
        </authorList>
    </citation>
    <scope>NUCLEOTIDE SEQUENCE [LARGE SCALE GENOMIC DNA]</scope>
    <source>
        <strain evidence="13">DSM 2380 / NBRC 103641 / GraBd1</strain>
    </source>
</reference>
<feature type="binding site" evidence="7">
    <location>
        <position position="278"/>
    </location>
    <ligand>
        <name>Zn(2+)</name>
        <dbReference type="ChEBI" id="CHEBI:29105"/>
        <note>catalytic</note>
    </ligand>
</feature>
<dbReference type="GO" id="GO:0071586">
    <property type="term" value="P:CAAX-box protein processing"/>
    <property type="evidence" value="ECO:0007669"/>
    <property type="project" value="InterPro"/>
</dbReference>
<dbReference type="RefSeq" id="WP_011341121.1">
    <property type="nucleotide sequence ID" value="NC_007498.2"/>
</dbReference>
<name>Q3A4R8_SYNC1</name>
<evidence type="ECO:0000256" key="9">
    <source>
        <dbReference type="SAM" id="Phobius"/>
    </source>
</evidence>
<dbReference type="Proteomes" id="UP000002534">
    <property type="component" value="Chromosome"/>
</dbReference>
<gene>
    <name evidence="12" type="ordered locus">Pcar_1393</name>
</gene>
<feature type="transmembrane region" description="Helical" evidence="9">
    <location>
        <begin position="288"/>
        <end position="306"/>
    </location>
</feature>
<sequence length="425" mass="48630">MKTALLSVYLFVFICEQILEWFNIRYQHRHAHHIPAIFARHYDPSTVHRALAYETRKKQAALIETGLSAALFAAFMFGGWLPRYDAWTSEISETFIGQGVLFFLGLLIVQMLLDLPFSWYRNFRIEAHFGFNTMPLRLWLIDAGKGLVLSVLLYGMLLTGVLWLVQTSPLHWWIWVWAFIFFFGLMVMVISPYLIEPLFFKFTPIEKEGLEQNIRCLAEKAGLHAGRIFQVDASRRSRHGNAYFTGLGRQKRIVLFDTLLEHMDENQILAVLAHEIGHWKHRHISRRLCANAVLMLGGLYLAAHLMQWDGLPGLLNLPSASFSAQAMILALLASLVSFALAPLGHALSRRQERQADRFACTLTGRPFDLAEALVKLAHDNLAALHPHPLYAWFHFSHPPLVQRVAALQQMAPSAQEKHPERKDHL</sequence>
<evidence type="ECO:0000256" key="6">
    <source>
        <dbReference type="PIRSR" id="PIRSR627057-1"/>
    </source>
</evidence>
<protein>
    <submittedName>
        <fullName evidence="12">Peptidase, M48 family</fullName>
    </submittedName>
</protein>
<evidence type="ECO:0000256" key="4">
    <source>
        <dbReference type="ARBA" id="ARBA00022833"/>
    </source>
</evidence>
<dbReference type="InterPro" id="IPR032456">
    <property type="entry name" value="Peptidase_M48_N"/>
</dbReference>
<dbReference type="Gene3D" id="3.30.2010.10">
    <property type="entry name" value="Metalloproteases ('zincins'), catalytic domain"/>
    <property type="match status" value="1"/>
</dbReference>
<feature type="active site" description="Proton donor" evidence="6">
    <location>
        <position position="356"/>
    </location>
</feature>
<dbReference type="Pfam" id="PF16491">
    <property type="entry name" value="Peptidase_M48_N"/>
    <property type="match status" value="1"/>
</dbReference>
<feature type="domain" description="CAAX prenyl protease 1 N-terminal" evidence="11">
    <location>
        <begin position="26"/>
        <end position="201"/>
    </location>
</feature>
<keyword evidence="1 8" id="KW-0645">Protease</keyword>
<evidence type="ECO:0000256" key="2">
    <source>
        <dbReference type="ARBA" id="ARBA00022723"/>
    </source>
</evidence>
<dbReference type="InterPro" id="IPR001915">
    <property type="entry name" value="Peptidase_M48"/>
</dbReference>